<dbReference type="CDD" id="cd06062">
    <property type="entry name" value="H2MP_MemB-H2up"/>
    <property type="match status" value="1"/>
</dbReference>
<evidence type="ECO:0000313" key="8">
    <source>
        <dbReference type="Proteomes" id="UP000471640"/>
    </source>
</evidence>
<keyword evidence="4" id="KW-0479">Metal-binding</keyword>
<dbReference type="InterPro" id="IPR023430">
    <property type="entry name" value="Pept_HybD-like_dom_sf"/>
</dbReference>
<protein>
    <submittedName>
        <fullName evidence="7">Hydrogenase maturation protease</fullName>
    </submittedName>
</protein>
<organism evidence="7 8">
    <name type="scientific">Thiorhodococcus mannitoliphagus</name>
    <dbReference type="NCBI Taxonomy" id="329406"/>
    <lineage>
        <taxon>Bacteria</taxon>
        <taxon>Pseudomonadati</taxon>
        <taxon>Pseudomonadota</taxon>
        <taxon>Gammaproteobacteria</taxon>
        <taxon>Chromatiales</taxon>
        <taxon>Chromatiaceae</taxon>
        <taxon>Thiorhodococcus</taxon>
    </lineage>
</organism>
<dbReference type="AlphaFoldDB" id="A0A6P1DUE4"/>
<dbReference type="InterPro" id="IPR000671">
    <property type="entry name" value="Peptidase_A31"/>
</dbReference>
<proteinExistence type="inferred from homology"/>
<reference evidence="7 8" key="2">
    <citation type="submission" date="2020-02" db="EMBL/GenBank/DDBJ databases">
        <title>Genome sequences of Thiorhodococcus mannitoliphagus and Thiorhodococcus minor, purple sulfur photosynthetic bacteria in the gammaproteobacterial family, Chromatiaceae.</title>
        <authorList>
            <person name="Aviles F.A."/>
            <person name="Meyer T.E."/>
            <person name="Kyndt J.A."/>
        </authorList>
    </citation>
    <scope>NUCLEOTIDE SEQUENCE [LARGE SCALE GENOMIC DNA]</scope>
    <source>
        <strain evidence="7 8">DSM 18266</strain>
    </source>
</reference>
<dbReference type="GO" id="GO:0016485">
    <property type="term" value="P:protein processing"/>
    <property type="evidence" value="ECO:0007669"/>
    <property type="project" value="TreeGrafter"/>
</dbReference>
<evidence type="ECO:0000256" key="4">
    <source>
        <dbReference type="ARBA" id="ARBA00022723"/>
    </source>
</evidence>
<evidence type="ECO:0000256" key="5">
    <source>
        <dbReference type="ARBA" id="ARBA00022750"/>
    </source>
</evidence>
<dbReference type="PANTHER" id="PTHR30302:SF1">
    <property type="entry name" value="HYDROGENASE 2 MATURATION PROTEASE"/>
    <property type="match status" value="1"/>
</dbReference>
<comment type="similarity">
    <text evidence="1">Belongs to the peptidase A31 family.</text>
</comment>
<comment type="caution">
    <text evidence="7">The sequence shown here is derived from an EMBL/GenBank/DDBJ whole genome shotgun (WGS) entry which is preliminary data.</text>
</comment>
<evidence type="ECO:0000256" key="1">
    <source>
        <dbReference type="ARBA" id="ARBA00006814"/>
    </source>
</evidence>
<dbReference type="EMBL" id="JAAIJR010000031">
    <property type="protein sequence ID" value="NEX20591.1"/>
    <property type="molecule type" value="Genomic_DNA"/>
</dbReference>
<sequence length="182" mass="19841">MSRHSEGAADALVIGWGNLLLSDEGVGVHALRRLERDYRFEPAVRLEDGGTSGLDLLPLFAEHDRILMLDAVALEAPPGEIRVIRNAEIRRVLTQKLSVHHLGVADVLAVAELLEYAPEEIVLVGIVPECVDLGLELSPTLRDAMPRFMVTLVSILQGWGVSVRELEMTESPKAGELCTAFG</sequence>
<dbReference type="GO" id="GO:0046872">
    <property type="term" value="F:metal ion binding"/>
    <property type="evidence" value="ECO:0007669"/>
    <property type="project" value="UniProtKB-KW"/>
</dbReference>
<dbReference type="SUPFAM" id="SSF53163">
    <property type="entry name" value="HybD-like"/>
    <property type="match status" value="1"/>
</dbReference>
<dbReference type="Proteomes" id="UP000471640">
    <property type="component" value="Unassembled WGS sequence"/>
</dbReference>
<dbReference type="GO" id="GO:0004190">
    <property type="term" value="F:aspartic-type endopeptidase activity"/>
    <property type="evidence" value="ECO:0007669"/>
    <property type="project" value="UniProtKB-KW"/>
</dbReference>
<reference evidence="8" key="1">
    <citation type="journal article" date="2020" name="Microbiol. Resour. Announc.">
        <title>Draft Genome Sequences of Thiorhodococcus mannitoliphagus and Thiorhodococcus minor, Purple Sulfur Photosynthetic Bacteria in the Gammaproteobacterial Family Chromatiaceae.</title>
        <authorList>
            <person name="Aviles F.A."/>
            <person name="Meyer T.E."/>
            <person name="Kyndt J.A."/>
        </authorList>
    </citation>
    <scope>NUCLEOTIDE SEQUENCE [LARGE SCALE GENOMIC DNA]</scope>
    <source>
        <strain evidence="8">DSM 18266</strain>
    </source>
</reference>
<keyword evidence="2" id="KW-0533">Nickel</keyword>
<dbReference type="Gene3D" id="3.40.50.1450">
    <property type="entry name" value="HybD-like"/>
    <property type="match status" value="1"/>
</dbReference>
<keyword evidence="6" id="KW-0378">Hydrolase</keyword>
<evidence type="ECO:0000313" key="7">
    <source>
        <dbReference type="EMBL" id="NEX20591.1"/>
    </source>
</evidence>
<dbReference type="NCBIfam" id="TIGR00072">
    <property type="entry name" value="hydrog_prot"/>
    <property type="match status" value="1"/>
</dbReference>
<name>A0A6P1DUE4_9GAMM</name>
<dbReference type="Pfam" id="PF01750">
    <property type="entry name" value="HycI"/>
    <property type="match status" value="1"/>
</dbReference>
<keyword evidence="3 7" id="KW-0645">Protease</keyword>
<keyword evidence="8" id="KW-1185">Reference proteome</keyword>
<keyword evidence="5" id="KW-0064">Aspartyl protease</keyword>
<evidence type="ECO:0000256" key="6">
    <source>
        <dbReference type="ARBA" id="ARBA00022801"/>
    </source>
</evidence>
<evidence type="ECO:0000256" key="2">
    <source>
        <dbReference type="ARBA" id="ARBA00022596"/>
    </source>
</evidence>
<dbReference type="PANTHER" id="PTHR30302">
    <property type="entry name" value="HYDROGENASE 1 MATURATION PROTEASE"/>
    <property type="match status" value="1"/>
</dbReference>
<dbReference type="RefSeq" id="WP_164653699.1">
    <property type="nucleotide sequence ID" value="NZ_JAAIJR010000031.1"/>
</dbReference>
<evidence type="ECO:0000256" key="3">
    <source>
        <dbReference type="ARBA" id="ARBA00022670"/>
    </source>
</evidence>
<accession>A0A6P1DUE4</accession>
<gene>
    <name evidence="7" type="ORF">G3480_09770</name>
</gene>
<dbReference type="GO" id="GO:0008047">
    <property type="term" value="F:enzyme activator activity"/>
    <property type="evidence" value="ECO:0007669"/>
    <property type="project" value="InterPro"/>
</dbReference>
<dbReference type="PRINTS" id="PR00446">
    <property type="entry name" value="HYDRGNUPTAKE"/>
</dbReference>
<dbReference type="FunFam" id="3.40.50.1450:FF:000002">
    <property type="entry name" value="Hydrogenase 1 maturation protease"/>
    <property type="match status" value="1"/>
</dbReference>